<protein>
    <submittedName>
        <fullName evidence="3">DNA-binding transcriptional regulator, XRE-family HTH domain</fullName>
    </submittedName>
</protein>
<evidence type="ECO:0000256" key="1">
    <source>
        <dbReference type="ARBA" id="ARBA00023125"/>
    </source>
</evidence>
<keyword evidence="4" id="KW-1185">Reference proteome</keyword>
<dbReference type="SUPFAM" id="SSF47413">
    <property type="entry name" value="lambda repressor-like DNA-binding domains"/>
    <property type="match status" value="1"/>
</dbReference>
<organism evidence="3 4">
    <name type="scientific">Clostridium gasigenes</name>
    <dbReference type="NCBI Taxonomy" id="94869"/>
    <lineage>
        <taxon>Bacteria</taxon>
        <taxon>Bacillati</taxon>
        <taxon>Bacillota</taxon>
        <taxon>Clostridia</taxon>
        <taxon>Eubacteriales</taxon>
        <taxon>Clostridiaceae</taxon>
        <taxon>Clostridium</taxon>
    </lineage>
</organism>
<name>A0A1H0N856_9CLOT</name>
<proteinExistence type="predicted"/>
<dbReference type="Proteomes" id="UP000198597">
    <property type="component" value="Unassembled WGS sequence"/>
</dbReference>
<dbReference type="EMBL" id="FNJM01000001">
    <property type="protein sequence ID" value="SDO88853.1"/>
    <property type="molecule type" value="Genomic_DNA"/>
</dbReference>
<feature type="domain" description="HTH cro/C1-type" evidence="2">
    <location>
        <begin position="7"/>
        <end position="62"/>
    </location>
</feature>
<evidence type="ECO:0000313" key="4">
    <source>
        <dbReference type="Proteomes" id="UP000198597"/>
    </source>
</evidence>
<sequence length="66" mass="7726">MSIGNKLKEIRMKDHLMSPGEFAKYIGTDIKNYSNWENGRSRPKLEVALEIAKKLNKSVEEIWFLE</sequence>
<dbReference type="OrthoDB" id="1928437at2"/>
<accession>A0A1H0N856</accession>
<dbReference type="GO" id="GO:0003677">
    <property type="term" value="F:DNA binding"/>
    <property type="evidence" value="ECO:0007669"/>
    <property type="project" value="UniProtKB-KW"/>
</dbReference>
<dbReference type="RefSeq" id="WP_089965923.1">
    <property type="nucleotide sequence ID" value="NZ_FNJM01000001.1"/>
</dbReference>
<dbReference type="PANTHER" id="PTHR46558:SF11">
    <property type="entry name" value="HTH-TYPE TRANSCRIPTIONAL REGULATOR XRE"/>
    <property type="match status" value="1"/>
</dbReference>
<dbReference type="AlphaFoldDB" id="A0A1H0N856"/>
<dbReference type="CDD" id="cd00093">
    <property type="entry name" value="HTH_XRE"/>
    <property type="match status" value="1"/>
</dbReference>
<dbReference type="SMART" id="SM00530">
    <property type="entry name" value="HTH_XRE"/>
    <property type="match status" value="1"/>
</dbReference>
<dbReference type="Pfam" id="PF01381">
    <property type="entry name" value="HTH_3"/>
    <property type="match status" value="1"/>
</dbReference>
<dbReference type="InterPro" id="IPR001387">
    <property type="entry name" value="Cro/C1-type_HTH"/>
</dbReference>
<evidence type="ECO:0000259" key="2">
    <source>
        <dbReference type="PROSITE" id="PS50943"/>
    </source>
</evidence>
<dbReference type="InterPro" id="IPR010982">
    <property type="entry name" value="Lambda_DNA-bd_dom_sf"/>
</dbReference>
<reference evidence="3 4" key="1">
    <citation type="submission" date="2016-10" db="EMBL/GenBank/DDBJ databases">
        <authorList>
            <person name="de Groot N.N."/>
        </authorList>
    </citation>
    <scope>NUCLEOTIDE SEQUENCE [LARGE SCALE GENOMIC DNA]</scope>
    <source>
        <strain evidence="3 4">DSM 12272</strain>
    </source>
</reference>
<dbReference type="PROSITE" id="PS50943">
    <property type="entry name" value="HTH_CROC1"/>
    <property type="match status" value="1"/>
</dbReference>
<dbReference type="Gene3D" id="1.10.260.40">
    <property type="entry name" value="lambda repressor-like DNA-binding domains"/>
    <property type="match status" value="1"/>
</dbReference>
<dbReference type="PANTHER" id="PTHR46558">
    <property type="entry name" value="TRACRIPTIONAL REGULATORY PROTEIN-RELATED-RELATED"/>
    <property type="match status" value="1"/>
</dbReference>
<dbReference type="STRING" id="94869.SAMN04488529_101731"/>
<gene>
    <name evidence="3" type="ORF">SAMN04488529_101731</name>
</gene>
<keyword evidence="1 3" id="KW-0238">DNA-binding</keyword>
<evidence type="ECO:0000313" key="3">
    <source>
        <dbReference type="EMBL" id="SDO88853.1"/>
    </source>
</evidence>